<dbReference type="Pfam" id="PF07963">
    <property type="entry name" value="N_methyl"/>
    <property type="match status" value="1"/>
</dbReference>
<dbReference type="InterPro" id="IPR045584">
    <property type="entry name" value="Pilin-like"/>
</dbReference>
<dbReference type="Pfam" id="PF22434">
    <property type="entry name" value="PilW_C"/>
    <property type="match status" value="1"/>
</dbReference>
<evidence type="ECO:0000256" key="2">
    <source>
        <dbReference type="SAM" id="Phobius"/>
    </source>
</evidence>
<dbReference type="InterPro" id="IPR012902">
    <property type="entry name" value="N_methyl_site"/>
</dbReference>
<dbReference type="AlphaFoldDB" id="A0A9W6LPR3"/>
<dbReference type="PANTHER" id="PTHR30093">
    <property type="entry name" value="GENERAL SECRETION PATHWAY PROTEIN G"/>
    <property type="match status" value="1"/>
</dbReference>
<keyword evidence="1" id="KW-0488">Methylation</keyword>
<dbReference type="GO" id="GO:0015628">
    <property type="term" value="P:protein secretion by the type II secretion system"/>
    <property type="evidence" value="ECO:0007669"/>
    <property type="project" value="InterPro"/>
</dbReference>
<dbReference type="EMBL" id="BSDY01000034">
    <property type="protein sequence ID" value="GLI58098.1"/>
    <property type="molecule type" value="Genomic_DNA"/>
</dbReference>
<evidence type="ECO:0000313" key="3">
    <source>
        <dbReference type="EMBL" id="GLI58098.1"/>
    </source>
</evidence>
<evidence type="ECO:0000256" key="1">
    <source>
        <dbReference type="ARBA" id="ARBA00022481"/>
    </source>
</evidence>
<accession>A0A9W6LPR3</accession>
<feature type="transmembrane region" description="Helical" evidence="2">
    <location>
        <begin position="6"/>
        <end position="26"/>
    </location>
</feature>
<comment type="caution">
    <text evidence="3">The sequence shown here is derived from an EMBL/GenBank/DDBJ whole genome shotgun (WGS) entry which is preliminary data.</text>
</comment>
<dbReference type="SUPFAM" id="SSF54523">
    <property type="entry name" value="Pili subunits"/>
    <property type="match status" value="1"/>
</dbReference>
<dbReference type="RefSeq" id="WP_281837773.1">
    <property type="nucleotide sequence ID" value="NZ_BSDY01000034.1"/>
</dbReference>
<name>A0A9W6LPR3_9FUSO</name>
<dbReference type="GO" id="GO:0015627">
    <property type="term" value="C:type II protein secretion system complex"/>
    <property type="evidence" value="ECO:0007669"/>
    <property type="project" value="InterPro"/>
</dbReference>
<reference evidence="3" key="1">
    <citation type="submission" date="2022-12" db="EMBL/GenBank/DDBJ databases">
        <title>Reference genome sequencing for broad-spectrum identification of bacterial and archaeal isolates by mass spectrometry.</title>
        <authorList>
            <person name="Sekiguchi Y."/>
            <person name="Tourlousse D.M."/>
        </authorList>
    </citation>
    <scope>NUCLEOTIDE SEQUENCE</scope>
    <source>
        <strain evidence="3">10succ1</strain>
    </source>
</reference>
<sequence length="187" mass="20661">MKKNGFTLIELMVVVAVIGFLAAIALPKFTGVVDSGKIAKVEGDLRAIDTAARMHRADTEQWPPFDSGSWGSSENKSSFFENSGGLPGWKGPYLNKWPKNPLRAGALDGGIENEYQLDYWDYAGRNVFVIEIYSKDRELAKALDRDIDGGDGGTSGTIMWSSNNWFVWVIEEDPNLIDIKGNSITPR</sequence>
<dbReference type="InterPro" id="IPR000983">
    <property type="entry name" value="Bac_GSPG_pilin"/>
</dbReference>
<protein>
    <recommendedName>
        <fullName evidence="5">Prepilin-type N-terminal cleavage/methylation domain-containing protein</fullName>
    </recommendedName>
</protein>
<gene>
    <name evidence="3" type="ORF">PM10SUCC1_36120</name>
</gene>
<dbReference type="Gene3D" id="3.30.700.10">
    <property type="entry name" value="Glycoprotein, Type 4 Pilin"/>
    <property type="match status" value="1"/>
</dbReference>
<keyword evidence="2" id="KW-0472">Membrane</keyword>
<keyword evidence="2" id="KW-1133">Transmembrane helix</keyword>
<keyword evidence="4" id="KW-1185">Reference proteome</keyword>
<evidence type="ECO:0000313" key="4">
    <source>
        <dbReference type="Proteomes" id="UP001144471"/>
    </source>
</evidence>
<evidence type="ECO:0008006" key="5">
    <source>
        <dbReference type="Google" id="ProtNLM"/>
    </source>
</evidence>
<proteinExistence type="predicted"/>
<dbReference type="NCBIfam" id="TIGR02532">
    <property type="entry name" value="IV_pilin_GFxxxE"/>
    <property type="match status" value="1"/>
</dbReference>
<dbReference type="Proteomes" id="UP001144471">
    <property type="component" value="Unassembled WGS sequence"/>
</dbReference>
<dbReference type="PRINTS" id="PR00813">
    <property type="entry name" value="BCTERIALGSPG"/>
</dbReference>
<organism evidence="3 4">
    <name type="scientific">Propionigenium maris DSM 9537</name>
    <dbReference type="NCBI Taxonomy" id="1123000"/>
    <lineage>
        <taxon>Bacteria</taxon>
        <taxon>Fusobacteriati</taxon>
        <taxon>Fusobacteriota</taxon>
        <taxon>Fusobacteriia</taxon>
        <taxon>Fusobacteriales</taxon>
        <taxon>Fusobacteriaceae</taxon>
        <taxon>Propionigenium</taxon>
    </lineage>
</organism>
<keyword evidence="2" id="KW-0812">Transmembrane</keyword>